<dbReference type="OrthoDB" id="10063099at2759"/>
<dbReference type="EMBL" id="MNPL01026395">
    <property type="protein sequence ID" value="OQR68007.1"/>
    <property type="molecule type" value="Genomic_DNA"/>
</dbReference>
<accession>A0A1V9X3E4</accession>
<dbReference type="STRING" id="418985.A0A1V9X3E4"/>
<keyword evidence="1" id="KW-0472">Membrane</keyword>
<sequence length="222" mass="25016">MSSADSVKKPCSQFISRGDTWFQAVYSWLTTLSGYYHSELIEQLNPLRKCSKSGRLLVYSALLSMLAVVFVRTAGNVSRFVHDERCLVRVPSFLQNAFVPPYNCTLCEGLEQVPSILANETGKYRHWISRKEVPLVIRGAYERVASSAPLTWSALRDMYFQGSSHVPSEDDSELGMAASVGQSPATAFTTCQFFAYNTEFTSLREALTMSDERMSQHFYIGW</sequence>
<evidence type="ECO:0000256" key="1">
    <source>
        <dbReference type="SAM" id="Phobius"/>
    </source>
</evidence>
<reference evidence="2 3" key="1">
    <citation type="journal article" date="2017" name="Gigascience">
        <title>Draft genome of the honey bee ectoparasitic mite, Tropilaelaps mercedesae, is shaped by the parasitic life history.</title>
        <authorList>
            <person name="Dong X."/>
            <person name="Armstrong S.D."/>
            <person name="Xia D."/>
            <person name="Makepeace B.L."/>
            <person name="Darby A.C."/>
            <person name="Kadowaki T."/>
        </authorList>
    </citation>
    <scope>NUCLEOTIDE SEQUENCE [LARGE SCALE GENOMIC DNA]</scope>
    <source>
        <strain evidence="2">Wuxi-XJTLU</strain>
    </source>
</reference>
<keyword evidence="1" id="KW-0812">Transmembrane</keyword>
<protein>
    <submittedName>
        <fullName evidence="2">Uncharacterized protein</fullName>
    </submittedName>
</protein>
<name>A0A1V9X3E4_9ACAR</name>
<evidence type="ECO:0000313" key="2">
    <source>
        <dbReference type="EMBL" id="OQR68007.1"/>
    </source>
</evidence>
<feature type="transmembrane region" description="Helical" evidence="1">
    <location>
        <begin position="56"/>
        <end position="75"/>
    </location>
</feature>
<dbReference type="Proteomes" id="UP000192247">
    <property type="component" value="Unassembled WGS sequence"/>
</dbReference>
<keyword evidence="1" id="KW-1133">Transmembrane helix</keyword>
<gene>
    <name evidence="2" type="ORF">BIW11_13180</name>
</gene>
<dbReference type="InParanoid" id="A0A1V9X3E4"/>
<proteinExistence type="predicted"/>
<dbReference type="AlphaFoldDB" id="A0A1V9X3E4"/>
<comment type="caution">
    <text evidence="2">The sequence shown here is derived from an EMBL/GenBank/DDBJ whole genome shotgun (WGS) entry which is preliminary data.</text>
</comment>
<keyword evidence="3" id="KW-1185">Reference proteome</keyword>
<evidence type="ECO:0000313" key="3">
    <source>
        <dbReference type="Proteomes" id="UP000192247"/>
    </source>
</evidence>
<organism evidence="2 3">
    <name type="scientific">Tropilaelaps mercedesae</name>
    <dbReference type="NCBI Taxonomy" id="418985"/>
    <lineage>
        <taxon>Eukaryota</taxon>
        <taxon>Metazoa</taxon>
        <taxon>Ecdysozoa</taxon>
        <taxon>Arthropoda</taxon>
        <taxon>Chelicerata</taxon>
        <taxon>Arachnida</taxon>
        <taxon>Acari</taxon>
        <taxon>Parasitiformes</taxon>
        <taxon>Mesostigmata</taxon>
        <taxon>Gamasina</taxon>
        <taxon>Dermanyssoidea</taxon>
        <taxon>Laelapidae</taxon>
        <taxon>Tropilaelaps</taxon>
    </lineage>
</organism>